<evidence type="ECO:0000313" key="2">
    <source>
        <dbReference type="Proteomes" id="UP000176527"/>
    </source>
</evidence>
<sequence length="89" mass="10355">MVIKKLVWDEWNIAHTARHNVEQSEVEEACNSKNLFTKGRSGSYKLIGQSVSGRYLTIILSPRLGGYFYPMTARDADFKEKRRFKNEKN</sequence>
<gene>
    <name evidence="1" type="ORF">A3F00_01720</name>
</gene>
<evidence type="ECO:0000313" key="1">
    <source>
        <dbReference type="EMBL" id="OGE38591.1"/>
    </source>
</evidence>
<protein>
    <recommendedName>
        <fullName evidence="3">Toxin</fullName>
    </recommendedName>
</protein>
<organism evidence="1 2">
    <name type="scientific">Candidatus Daviesbacteria bacterium RIFCSPHIGHO2_12_FULL_37_11</name>
    <dbReference type="NCBI Taxonomy" id="1797777"/>
    <lineage>
        <taxon>Bacteria</taxon>
        <taxon>Candidatus Daviesiibacteriota</taxon>
    </lineage>
</organism>
<evidence type="ECO:0008006" key="3">
    <source>
        <dbReference type="Google" id="ProtNLM"/>
    </source>
</evidence>
<reference evidence="1 2" key="1">
    <citation type="journal article" date="2016" name="Nat. Commun.">
        <title>Thousands of microbial genomes shed light on interconnected biogeochemical processes in an aquifer system.</title>
        <authorList>
            <person name="Anantharaman K."/>
            <person name="Brown C.T."/>
            <person name="Hug L.A."/>
            <person name="Sharon I."/>
            <person name="Castelle C.J."/>
            <person name="Probst A.J."/>
            <person name="Thomas B.C."/>
            <person name="Singh A."/>
            <person name="Wilkins M.J."/>
            <person name="Karaoz U."/>
            <person name="Brodie E.L."/>
            <person name="Williams K.H."/>
            <person name="Hubbard S.S."/>
            <person name="Banfield J.F."/>
        </authorList>
    </citation>
    <scope>NUCLEOTIDE SEQUENCE [LARGE SCALE GENOMIC DNA]</scope>
</reference>
<proteinExistence type="predicted"/>
<dbReference type="AlphaFoldDB" id="A0A1F5KDD0"/>
<dbReference type="EMBL" id="MFDE01000018">
    <property type="protein sequence ID" value="OGE38591.1"/>
    <property type="molecule type" value="Genomic_DNA"/>
</dbReference>
<accession>A0A1F5KDD0</accession>
<comment type="caution">
    <text evidence="1">The sequence shown here is derived from an EMBL/GenBank/DDBJ whole genome shotgun (WGS) entry which is preliminary data.</text>
</comment>
<dbReference type="Proteomes" id="UP000176527">
    <property type="component" value="Unassembled WGS sequence"/>
</dbReference>
<name>A0A1F5KDD0_9BACT</name>